<keyword evidence="4 5" id="KW-0472">Membrane</keyword>
<accession>A0A8C6ZIT0</accession>
<evidence type="ECO:0000256" key="3">
    <source>
        <dbReference type="ARBA" id="ARBA00022989"/>
    </source>
</evidence>
<feature type="transmembrane region" description="Helical" evidence="5">
    <location>
        <begin position="6"/>
        <end position="25"/>
    </location>
</feature>
<feature type="transmembrane region" description="Helical" evidence="5">
    <location>
        <begin position="110"/>
        <end position="129"/>
    </location>
</feature>
<evidence type="ECO:0000256" key="5">
    <source>
        <dbReference type="SAM" id="Phobius"/>
    </source>
</evidence>
<reference evidence="6" key="2">
    <citation type="submission" date="2025-09" db="UniProtKB">
        <authorList>
            <consortium name="Ensembl"/>
        </authorList>
    </citation>
    <scope>IDENTIFICATION</scope>
</reference>
<evidence type="ECO:0000256" key="2">
    <source>
        <dbReference type="ARBA" id="ARBA00022692"/>
    </source>
</evidence>
<gene>
    <name evidence="6" type="primary">AQP11</name>
</gene>
<evidence type="ECO:0000256" key="4">
    <source>
        <dbReference type="ARBA" id="ARBA00023136"/>
    </source>
</evidence>
<dbReference type="GO" id="GO:0016020">
    <property type="term" value="C:membrane"/>
    <property type="evidence" value="ECO:0007669"/>
    <property type="project" value="UniProtKB-SubCell"/>
</dbReference>
<dbReference type="GO" id="GO:0005737">
    <property type="term" value="C:cytoplasm"/>
    <property type="evidence" value="ECO:0007669"/>
    <property type="project" value="TreeGrafter"/>
</dbReference>
<evidence type="ECO:0000313" key="6">
    <source>
        <dbReference type="Ensembl" id="ENSNPEP00000014616.1"/>
    </source>
</evidence>
<dbReference type="InterPro" id="IPR023271">
    <property type="entry name" value="Aquaporin-like"/>
</dbReference>
<dbReference type="Gene3D" id="1.20.1080.10">
    <property type="entry name" value="Glycerol uptake facilitator protein"/>
    <property type="match status" value="1"/>
</dbReference>
<dbReference type="InterPro" id="IPR051883">
    <property type="entry name" value="AQP11/12_channel"/>
</dbReference>
<dbReference type="PANTHER" id="PTHR21191">
    <property type="entry name" value="AQUAPORIN"/>
    <property type="match status" value="1"/>
</dbReference>
<protein>
    <submittedName>
        <fullName evidence="6">Aquaporin 11</fullName>
    </submittedName>
</protein>
<dbReference type="Ensembl" id="ENSNPET00000014974.1">
    <property type="protein sequence ID" value="ENSNPEP00000014616.1"/>
    <property type="gene ID" value="ENSNPEG00000010925.1"/>
</dbReference>
<keyword evidence="7" id="KW-1185">Reference proteome</keyword>
<keyword evidence="3 5" id="KW-1133">Transmembrane helix</keyword>
<dbReference type="Proteomes" id="UP000694420">
    <property type="component" value="Unplaced"/>
</dbReference>
<evidence type="ECO:0000256" key="1">
    <source>
        <dbReference type="ARBA" id="ARBA00004141"/>
    </source>
</evidence>
<comment type="subcellular location">
    <subcellularLocation>
        <location evidence="1">Membrane</location>
        <topology evidence="1">Multi-pass membrane protein</topology>
    </subcellularLocation>
</comment>
<sequence length="251" mass="27001">MAGGLWPSLLLMAAVVAAVALSRLGPGRRRGASLREFLSTFQICACTNELCLLAAAELPPPAALPLTYGLTVLHGVTLAGSAGNPCGTLQQAWAGAVRPRAAALRIGAQFAAAVLARGFMQLVWSLGAAEAHVGARWQRCGHPLQTTEVQAFFIELLFSAVFQLAVLRVDLIHPNLRVHFIALLITMLVYSGGNLTGAIFNPALAFSLHPYCFYENFLSYSLVYWLAPSLGKFLKMLSTLRKHNTCLFCMG</sequence>
<feature type="transmembrane region" description="Helical" evidence="5">
    <location>
        <begin position="181"/>
        <end position="205"/>
    </location>
</feature>
<dbReference type="SUPFAM" id="SSF81338">
    <property type="entry name" value="Aquaporin-like"/>
    <property type="match status" value="1"/>
</dbReference>
<evidence type="ECO:0000313" key="7">
    <source>
        <dbReference type="Proteomes" id="UP000694420"/>
    </source>
</evidence>
<dbReference type="Pfam" id="PF00230">
    <property type="entry name" value="MIP"/>
    <property type="match status" value="1"/>
</dbReference>
<keyword evidence="2 5" id="KW-0812">Transmembrane</keyword>
<organism evidence="6 7">
    <name type="scientific">Nothoprocta perdicaria</name>
    <name type="common">Chilean tinamou</name>
    <name type="synonym">Crypturus perdicarius</name>
    <dbReference type="NCBI Taxonomy" id="30464"/>
    <lineage>
        <taxon>Eukaryota</taxon>
        <taxon>Metazoa</taxon>
        <taxon>Chordata</taxon>
        <taxon>Craniata</taxon>
        <taxon>Vertebrata</taxon>
        <taxon>Euteleostomi</taxon>
        <taxon>Archelosauria</taxon>
        <taxon>Archosauria</taxon>
        <taxon>Dinosauria</taxon>
        <taxon>Saurischia</taxon>
        <taxon>Theropoda</taxon>
        <taxon>Coelurosauria</taxon>
        <taxon>Aves</taxon>
        <taxon>Palaeognathae</taxon>
        <taxon>Tinamiformes</taxon>
        <taxon>Tinamidae</taxon>
        <taxon>Nothoprocta</taxon>
    </lineage>
</organism>
<proteinExistence type="predicted"/>
<dbReference type="GO" id="GO:0015267">
    <property type="term" value="F:channel activity"/>
    <property type="evidence" value="ECO:0007669"/>
    <property type="project" value="InterPro"/>
</dbReference>
<name>A0A8C6ZIT0_NOTPE</name>
<dbReference type="AlphaFoldDB" id="A0A8C6ZIT0"/>
<reference evidence="6" key="1">
    <citation type="submission" date="2025-08" db="UniProtKB">
        <authorList>
            <consortium name="Ensembl"/>
        </authorList>
    </citation>
    <scope>IDENTIFICATION</scope>
</reference>
<feature type="transmembrane region" description="Helical" evidence="5">
    <location>
        <begin position="149"/>
        <end position="169"/>
    </location>
</feature>
<dbReference type="InterPro" id="IPR000425">
    <property type="entry name" value="MIP"/>
</dbReference>
<feature type="transmembrane region" description="Helical" evidence="5">
    <location>
        <begin position="217"/>
        <end position="234"/>
    </location>
</feature>
<dbReference type="PANTHER" id="PTHR21191:SF7">
    <property type="entry name" value="AQUAPORIN-11"/>
    <property type="match status" value="1"/>
</dbReference>